<organism evidence="3 4">
    <name type="scientific">Penicillium subrubescens</name>
    <dbReference type="NCBI Taxonomy" id="1316194"/>
    <lineage>
        <taxon>Eukaryota</taxon>
        <taxon>Fungi</taxon>
        <taxon>Dikarya</taxon>
        <taxon>Ascomycota</taxon>
        <taxon>Pezizomycotina</taxon>
        <taxon>Eurotiomycetes</taxon>
        <taxon>Eurotiomycetidae</taxon>
        <taxon>Eurotiales</taxon>
        <taxon>Aspergillaceae</taxon>
        <taxon>Penicillium</taxon>
    </lineage>
</organism>
<proteinExistence type="predicted"/>
<name>A0A1Q5T199_9EURO</name>
<dbReference type="OrthoDB" id="20872at2759"/>
<feature type="region of interest" description="Disordered" evidence="1">
    <location>
        <begin position="235"/>
        <end position="254"/>
    </location>
</feature>
<evidence type="ECO:0000256" key="1">
    <source>
        <dbReference type="SAM" id="MobiDB-lite"/>
    </source>
</evidence>
<protein>
    <recommendedName>
        <fullName evidence="2">Prion-inhibition and propagation HeLo domain-containing protein</fullName>
    </recommendedName>
</protein>
<dbReference type="Proteomes" id="UP000186955">
    <property type="component" value="Unassembled WGS sequence"/>
</dbReference>
<dbReference type="STRING" id="1316194.A0A1Q5T199"/>
<comment type="caution">
    <text evidence="3">The sequence shown here is derived from an EMBL/GenBank/DDBJ whole genome shotgun (WGS) entry which is preliminary data.</text>
</comment>
<evidence type="ECO:0000313" key="4">
    <source>
        <dbReference type="Proteomes" id="UP000186955"/>
    </source>
</evidence>
<dbReference type="InterPro" id="IPR029498">
    <property type="entry name" value="HeLo_dom"/>
</dbReference>
<gene>
    <name evidence="3" type="ORF">PENSUB_12259</name>
</gene>
<evidence type="ECO:0000313" key="3">
    <source>
        <dbReference type="EMBL" id="OKO93980.1"/>
    </source>
</evidence>
<feature type="domain" description="Prion-inhibition and propagation HeLo" evidence="2">
    <location>
        <begin position="19"/>
        <end position="148"/>
    </location>
</feature>
<dbReference type="Pfam" id="PF14479">
    <property type="entry name" value="HeLo"/>
    <property type="match status" value="1"/>
</dbReference>
<evidence type="ECO:0000259" key="2">
    <source>
        <dbReference type="Pfam" id="PF14479"/>
    </source>
</evidence>
<dbReference type="InterPro" id="IPR038305">
    <property type="entry name" value="HeLo_sf"/>
</dbReference>
<feature type="compositionally biased region" description="Basic and acidic residues" evidence="1">
    <location>
        <begin position="241"/>
        <end position="254"/>
    </location>
</feature>
<sequence>MGLLQTPFDPPALFKNGNSEEKEVKKAIQWLALIEDAFEDAKKTSQKFKSLHEDDDEPEILEIPEETAELEKGEKHMKKLVLSLRRATKRRQKEASLGRKIQWALYRKADFESLIETICHLVDYLVKLFPTLQDQQKQLCKEELKEVEPESIPTLVKVLGENDKLLNLVIFEEIKKKGHRFENVTIDGSGFVRLGDTYQNIANAKPSVMSVTGLRIGGSGVSHVGHRITTSITDEGNACAPDRKKCQDNEVEHQ</sequence>
<dbReference type="Gene3D" id="1.20.120.1020">
    <property type="entry name" value="Prion-inhibition and propagation, HeLo domain"/>
    <property type="match status" value="1"/>
</dbReference>
<dbReference type="EMBL" id="MNBE01000723">
    <property type="protein sequence ID" value="OKO93980.1"/>
    <property type="molecule type" value="Genomic_DNA"/>
</dbReference>
<accession>A0A1Q5T199</accession>
<dbReference type="AlphaFoldDB" id="A0A1Q5T199"/>
<reference evidence="3 4" key="1">
    <citation type="submission" date="2016-10" db="EMBL/GenBank/DDBJ databases">
        <title>Genome sequence of the ascomycete fungus Penicillium subrubescens.</title>
        <authorList>
            <person name="De Vries R.P."/>
            <person name="Peng M."/>
            <person name="Dilokpimol A."/>
            <person name="Hilden K."/>
            <person name="Makela M.R."/>
            <person name="Grigoriev I."/>
            <person name="Riley R."/>
            <person name="Granchi Z."/>
        </authorList>
    </citation>
    <scope>NUCLEOTIDE SEQUENCE [LARGE SCALE GENOMIC DNA]</scope>
    <source>
        <strain evidence="3 4">CBS 132785</strain>
    </source>
</reference>
<keyword evidence="4" id="KW-1185">Reference proteome</keyword>